<evidence type="ECO:0000256" key="12">
    <source>
        <dbReference type="SAM" id="MobiDB-lite"/>
    </source>
</evidence>
<evidence type="ECO:0000313" key="14">
    <source>
        <dbReference type="Proteomes" id="UP000829291"/>
    </source>
</evidence>
<evidence type="ECO:0000256" key="2">
    <source>
        <dbReference type="ARBA" id="ARBA00010205"/>
    </source>
</evidence>
<keyword evidence="4" id="KW-0227">DNA damage</keyword>
<feature type="region of interest" description="Disordered" evidence="12">
    <location>
        <begin position="139"/>
        <end position="158"/>
    </location>
</feature>
<keyword evidence="7" id="KW-0234">DNA repair</keyword>
<dbReference type="GO" id="GO:0003697">
    <property type="term" value="F:single-stranded DNA binding"/>
    <property type="evidence" value="ECO:0007669"/>
    <property type="project" value="TreeGrafter"/>
</dbReference>
<dbReference type="SUPFAM" id="SSF56024">
    <property type="entry name" value="Phospholipase D/nuclease"/>
    <property type="match status" value="2"/>
</dbReference>
<keyword evidence="6" id="KW-0269">Exonuclease</keyword>
<dbReference type="GO" id="GO:0004527">
    <property type="term" value="F:exonuclease activity"/>
    <property type="evidence" value="ECO:0007669"/>
    <property type="project" value="UniProtKB-KW"/>
</dbReference>
<feature type="compositionally biased region" description="Basic and acidic residues" evidence="12">
    <location>
        <begin position="201"/>
        <end position="226"/>
    </location>
</feature>
<evidence type="ECO:0000256" key="8">
    <source>
        <dbReference type="ARBA" id="ARBA00023242"/>
    </source>
</evidence>
<dbReference type="FunCoup" id="A0A6J0C4M3">
    <property type="interactions" value="1500"/>
</dbReference>
<feature type="region of interest" description="Disordered" evidence="12">
    <location>
        <begin position="186"/>
        <end position="250"/>
    </location>
</feature>
<sequence length="720" mass="82381">MNIHPGNCTSTDGKQVCPYKEKCYRRNPIHFTEMSHPHLEKLVMDQLDGTITVPPRLDFECSDRSTLLDQLKILQMVLRKERDRNDEIGTGQTSIEDKRNSIRNIPQFTNSIPQDLKDKIDRNKKIAVERREAKLREMDKRAISLSKPSTSDSSDLTMATDSKSLIKDDVSNETWSKLADRIKKQKLESRNEMTSTLGLKRNSEHFDQDSESSKRFKNHQAIENRSNKVGGQAGGASTSNGNSQLGDQEPDLMTAYAGSTTSALRNEMRLKVIEKIRSSGIKMSIVEPGEFALKYALSAPYHLFFTRVEDCKETHDQQFSLTFPEILDRSLGEIVSSLQINFMLDAGWLCAQYLLAGQSSDMLILYGEREDQEKLPPNIKTIHIKMPTFGCHHSKLMVFKYRNNGIRVVVSTANLYSDDWENRTQGVWISPHLPRLPDSANTSDGESPTGFKKDFERYLQKYNLPDLTEWVQAIRKADFSDVKVFFVASVPGNHKDAEHNAWGHRKLSTILSQHVTLPPNAPEWPIIAQCSSIGSLGPNYESWLSKEIIPAMCREKNQGLKSHPRFQFIYPSINNYKNSFDMRKGACCLPYGLTTHQKQQWLESYLYQWKASNTRRDRAIPHIKTYTRISPDQTEIPWFVLTSANLSKAAWGHKRGNHYIMSYEAGIIFVPKLVTGNTVFNIKRETPDGTPRFPIPYDVPLTRYEAQDKPFVMEFFKGYE</sequence>
<dbReference type="GeneID" id="107225444"/>
<keyword evidence="14" id="KW-1185">Reference proteome</keyword>
<feature type="site" description="Interaction with DNA" evidence="11">
    <location>
        <position position="647"/>
    </location>
</feature>
<dbReference type="CDD" id="cd09193">
    <property type="entry name" value="PLDc_mTdp1_1"/>
    <property type="match status" value="1"/>
</dbReference>
<dbReference type="GO" id="GO:0003690">
    <property type="term" value="F:double-stranded DNA binding"/>
    <property type="evidence" value="ECO:0007669"/>
    <property type="project" value="TreeGrafter"/>
</dbReference>
<dbReference type="GO" id="GO:0017005">
    <property type="term" value="F:3'-tyrosyl-DNA phosphodiesterase activity"/>
    <property type="evidence" value="ECO:0007669"/>
    <property type="project" value="TreeGrafter"/>
</dbReference>
<dbReference type="OrthoDB" id="47785at2759"/>
<evidence type="ECO:0000256" key="5">
    <source>
        <dbReference type="ARBA" id="ARBA00022801"/>
    </source>
</evidence>
<evidence type="ECO:0000259" key="13">
    <source>
        <dbReference type="Pfam" id="PF10283"/>
    </source>
</evidence>
<dbReference type="PANTHER" id="PTHR12415">
    <property type="entry name" value="TYROSYL-DNA PHOSPHODIESTERASE 1"/>
    <property type="match status" value="1"/>
</dbReference>
<proteinExistence type="inferred from homology"/>
<dbReference type="Pfam" id="PF06087">
    <property type="entry name" value="Tyr-DNA_phospho"/>
    <property type="match status" value="1"/>
</dbReference>
<evidence type="ECO:0000313" key="15">
    <source>
        <dbReference type="RefSeq" id="XP_015521405.1"/>
    </source>
</evidence>
<evidence type="ECO:0000256" key="4">
    <source>
        <dbReference type="ARBA" id="ARBA00022763"/>
    </source>
</evidence>
<feature type="compositionally biased region" description="Low complexity" evidence="12">
    <location>
        <begin position="144"/>
        <end position="157"/>
    </location>
</feature>
<keyword evidence="3" id="KW-0540">Nuclease</keyword>
<feature type="compositionally biased region" description="Polar residues" evidence="12">
    <location>
        <begin position="227"/>
        <end position="246"/>
    </location>
</feature>
<feature type="binding site" evidence="10">
    <location>
        <position position="624"/>
    </location>
    <ligand>
        <name>substrate</name>
    </ligand>
</feature>
<feature type="active site" description="Nucleophile" evidence="9">
    <location>
        <position position="393"/>
    </location>
</feature>
<dbReference type="InParanoid" id="A0A6J0C4M3"/>
<gene>
    <name evidence="15" type="primary">LOC107225444</name>
</gene>
<feature type="domain" description="PBZ-type" evidence="13">
    <location>
        <begin position="14"/>
        <end position="38"/>
    </location>
</feature>
<dbReference type="AlphaFoldDB" id="A0A6J0C4M3"/>
<evidence type="ECO:0000256" key="11">
    <source>
        <dbReference type="PIRSR" id="PIRSR610347-3"/>
    </source>
</evidence>
<evidence type="ECO:0000256" key="1">
    <source>
        <dbReference type="ARBA" id="ARBA00004123"/>
    </source>
</evidence>
<dbReference type="InterPro" id="IPR019406">
    <property type="entry name" value="APLF_PBZ"/>
</dbReference>
<evidence type="ECO:0000256" key="10">
    <source>
        <dbReference type="PIRSR" id="PIRSR610347-2"/>
    </source>
</evidence>
<evidence type="ECO:0000256" key="9">
    <source>
        <dbReference type="PIRSR" id="PIRSR610347-1"/>
    </source>
</evidence>
<accession>A0A6J0C4M3</accession>
<keyword evidence="5" id="KW-0378">Hydrolase</keyword>
<evidence type="ECO:0000256" key="3">
    <source>
        <dbReference type="ARBA" id="ARBA00022722"/>
    </source>
</evidence>
<dbReference type="CTD" id="33530"/>
<reference evidence="15" key="1">
    <citation type="submission" date="2025-08" db="UniProtKB">
        <authorList>
            <consortium name="RefSeq"/>
        </authorList>
    </citation>
    <scope>IDENTIFICATION</scope>
    <source>
        <tissue evidence="15">Thorax and Abdomen</tissue>
    </source>
</reference>
<feature type="active site" description="Proton donor/acceptor" evidence="9">
    <location>
        <position position="622"/>
    </location>
</feature>
<dbReference type="KEGG" id="nlo:107225444"/>
<dbReference type="Pfam" id="PF10283">
    <property type="entry name" value="zf-CCHH"/>
    <property type="match status" value="1"/>
</dbReference>
<dbReference type="GO" id="GO:0005634">
    <property type="term" value="C:nucleus"/>
    <property type="evidence" value="ECO:0007669"/>
    <property type="project" value="UniProtKB-SubCell"/>
</dbReference>
<dbReference type="InterPro" id="IPR010347">
    <property type="entry name" value="Tdp1"/>
</dbReference>
<dbReference type="Proteomes" id="UP000829291">
    <property type="component" value="Chromosome 4"/>
</dbReference>
<evidence type="ECO:0000256" key="6">
    <source>
        <dbReference type="ARBA" id="ARBA00022839"/>
    </source>
</evidence>
<comment type="similarity">
    <text evidence="2">Belongs to the tyrosyl-DNA phosphodiesterase family.</text>
</comment>
<keyword evidence="8" id="KW-0539">Nucleus</keyword>
<dbReference type="RefSeq" id="XP_015521405.1">
    <property type="nucleotide sequence ID" value="XM_015665919.2"/>
</dbReference>
<dbReference type="PANTHER" id="PTHR12415:SF0">
    <property type="entry name" value="TYROSYL-DNA PHOSPHODIESTERASE 1"/>
    <property type="match status" value="1"/>
</dbReference>
<dbReference type="Gene3D" id="3.30.870.10">
    <property type="entry name" value="Endonuclease Chain A"/>
    <property type="match status" value="2"/>
</dbReference>
<comment type="subcellular location">
    <subcellularLocation>
        <location evidence="1">Nucleus</location>
    </subcellularLocation>
</comment>
<name>A0A6J0C4M3_NEOLC</name>
<evidence type="ECO:0000256" key="7">
    <source>
        <dbReference type="ARBA" id="ARBA00023204"/>
    </source>
</evidence>
<organism evidence="15">
    <name type="scientific">Neodiprion lecontei</name>
    <name type="common">Redheaded pine sawfly</name>
    <dbReference type="NCBI Taxonomy" id="441921"/>
    <lineage>
        <taxon>Eukaryota</taxon>
        <taxon>Metazoa</taxon>
        <taxon>Ecdysozoa</taxon>
        <taxon>Arthropoda</taxon>
        <taxon>Hexapoda</taxon>
        <taxon>Insecta</taxon>
        <taxon>Pterygota</taxon>
        <taxon>Neoptera</taxon>
        <taxon>Endopterygota</taxon>
        <taxon>Hymenoptera</taxon>
        <taxon>Tenthredinoidea</taxon>
        <taxon>Diprionidae</taxon>
        <taxon>Diprioninae</taxon>
        <taxon>Neodiprion</taxon>
    </lineage>
</organism>
<protein>
    <submittedName>
        <fullName evidence="15">Probable tyrosyl-DNA phosphodiesterase</fullName>
    </submittedName>
</protein>
<dbReference type="GO" id="GO:0006281">
    <property type="term" value="P:DNA repair"/>
    <property type="evidence" value="ECO:0007669"/>
    <property type="project" value="UniProtKB-KW"/>
</dbReference>
<feature type="binding site" evidence="10">
    <location>
        <position position="395"/>
    </location>
    <ligand>
        <name>substrate</name>
    </ligand>
</feature>